<evidence type="ECO:0000256" key="5">
    <source>
        <dbReference type="ARBA" id="ARBA00023136"/>
    </source>
</evidence>
<keyword evidence="5 6" id="KW-0472">Membrane</keyword>
<comment type="caution">
    <text evidence="7">The sequence shown here is derived from an EMBL/GenBank/DDBJ whole genome shotgun (WGS) entry which is preliminary data.</text>
</comment>
<reference evidence="7" key="1">
    <citation type="submission" date="2020-07" db="EMBL/GenBank/DDBJ databases">
        <title>Huge and variable diversity of episymbiotic CPR bacteria and DPANN archaea in groundwater ecosystems.</title>
        <authorList>
            <person name="He C.Y."/>
            <person name="Keren R."/>
            <person name="Whittaker M."/>
            <person name="Farag I.F."/>
            <person name="Doudna J."/>
            <person name="Cate J.H.D."/>
            <person name="Banfield J.F."/>
        </authorList>
    </citation>
    <scope>NUCLEOTIDE SEQUENCE</scope>
    <source>
        <strain evidence="7">NC_groundwater_972_Pr1_S-0.2um_49_27</strain>
    </source>
</reference>
<keyword evidence="2" id="KW-1003">Cell membrane</keyword>
<sequence length="201" mass="23021">MPNTLLHILITYRYLALFPLAFFEGPIVALAVGFLLSLGYFKVLPAFGIMILGDLIPDSVYYYLGRFGNQRKLIEKYRSSLKAVSLDFEFVEKLWINHPRKMMIFGKLAYGLSIPFLISAGLARVQFRKFIIYAVPVTIFQYGVIMGIGYYVGSSYLLAAQYVHLFYYFMAFAVLLFAGAYFGLTRYIRGLVAKWRKGDND</sequence>
<feature type="transmembrane region" description="Helical" evidence="6">
    <location>
        <begin position="12"/>
        <end position="36"/>
    </location>
</feature>
<evidence type="ECO:0000256" key="1">
    <source>
        <dbReference type="ARBA" id="ARBA00004651"/>
    </source>
</evidence>
<dbReference type="AlphaFoldDB" id="A0A9D6QVU0"/>
<evidence type="ECO:0000256" key="3">
    <source>
        <dbReference type="ARBA" id="ARBA00022692"/>
    </source>
</evidence>
<dbReference type="PANTHER" id="PTHR42709:SF6">
    <property type="entry name" value="UNDECAPRENYL PHOSPHATE TRANSPORTER A"/>
    <property type="match status" value="1"/>
</dbReference>
<accession>A0A9D6QVU0</accession>
<dbReference type="GO" id="GO:0005886">
    <property type="term" value="C:plasma membrane"/>
    <property type="evidence" value="ECO:0007669"/>
    <property type="project" value="UniProtKB-SubCell"/>
</dbReference>
<evidence type="ECO:0000256" key="6">
    <source>
        <dbReference type="SAM" id="Phobius"/>
    </source>
</evidence>
<dbReference type="Proteomes" id="UP000808388">
    <property type="component" value="Unassembled WGS sequence"/>
</dbReference>
<comment type="subcellular location">
    <subcellularLocation>
        <location evidence="1">Cell membrane</location>
        <topology evidence="1">Multi-pass membrane protein</topology>
    </subcellularLocation>
</comment>
<evidence type="ECO:0000313" key="8">
    <source>
        <dbReference type="Proteomes" id="UP000808388"/>
    </source>
</evidence>
<feature type="transmembrane region" description="Helical" evidence="6">
    <location>
        <begin position="43"/>
        <end position="64"/>
    </location>
</feature>
<evidence type="ECO:0000256" key="4">
    <source>
        <dbReference type="ARBA" id="ARBA00022989"/>
    </source>
</evidence>
<name>A0A9D6QVU0_9BACT</name>
<evidence type="ECO:0000256" key="2">
    <source>
        <dbReference type="ARBA" id="ARBA00022475"/>
    </source>
</evidence>
<evidence type="ECO:0008006" key="9">
    <source>
        <dbReference type="Google" id="ProtNLM"/>
    </source>
</evidence>
<gene>
    <name evidence="7" type="ORF">HY220_03890</name>
</gene>
<feature type="transmembrane region" description="Helical" evidence="6">
    <location>
        <begin position="165"/>
        <end position="184"/>
    </location>
</feature>
<evidence type="ECO:0000313" key="7">
    <source>
        <dbReference type="EMBL" id="MBI3627850.1"/>
    </source>
</evidence>
<dbReference type="EMBL" id="JACQCQ010000013">
    <property type="protein sequence ID" value="MBI3627850.1"/>
    <property type="molecule type" value="Genomic_DNA"/>
</dbReference>
<proteinExistence type="predicted"/>
<organism evidence="7 8">
    <name type="scientific">Candidatus Sungiibacteriota bacterium</name>
    <dbReference type="NCBI Taxonomy" id="2750080"/>
    <lineage>
        <taxon>Bacteria</taxon>
        <taxon>Candidatus Sungiibacteriota</taxon>
    </lineage>
</organism>
<dbReference type="PANTHER" id="PTHR42709">
    <property type="entry name" value="ALKALINE PHOSPHATASE LIKE PROTEIN"/>
    <property type="match status" value="1"/>
</dbReference>
<feature type="transmembrane region" description="Helical" evidence="6">
    <location>
        <begin position="104"/>
        <end position="123"/>
    </location>
</feature>
<protein>
    <recommendedName>
        <fullName evidence="9">DedA family protein</fullName>
    </recommendedName>
</protein>
<dbReference type="InterPro" id="IPR051311">
    <property type="entry name" value="DedA_domain"/>
</dbReference>
<keyword evidence="4 6" id="KW-1133">Transmembrane helix</keyword>
<keyword evidence="3 6" id="KW-0812">Transmembrane</keyword>
<feature type="transmembrane region" description="Helical" evidence="6">
    <location>
        <begin position="130"/>
        <end position="153"/>
    </location>
</feature>